<proteinExistence type="predicted"/>
<evidence type="ECO:0008006" key="2">
    <source>
        <dbReference type="Google" id="ProtNLM"/>
    </source>
</evidence>
<protein>
    <recommendedName>
        <fullName evidence="2">Replication protein</fullName>
    </recommendedName>
</protein>
<feature type="non-terminal residue" evidence="1">
    <location>
        <position position="345"/>
    </location>
</feature>
<comment type="caution">
    <text evidence="1">The sequence shown here is derived from an EMBL/GenBank/DDBJ whole genome shotgun (WGS) entry which is preliminary data.</text>
</comment>
<evidence type="ECO:0000313" key="1">
    <source>
        <dbReference type="EMBL" id="GAI08301.1"/>
    </source>
</evidence>
<dbReference type="AlphaFoldDB" id="X1LR60"/>
<gene>
    <name evidence="1" type="ORF">S06H3_08386</name>
</gene>
<name>X1LR60_9ZZZZ</name>
<reference evidence="1" key="1">
    <citation type="journal article" date="2014" name="Front. Microbiol.">
        <title>High frequency of phylogenetically diverse reductive dehalogenase-homologous genes in deep subseafloor sedimentary metagenomes.</title>
        <authorList>
            <person name="Kawai M."/>
            <person name="Futagami T."/>
            <person name="Toyoda A."/>
            <person name="Takaki Y."/>
            <person name="Nishi S."/>
            <person name="Hori S."/>
            <person name="Arai W."/>
            <person name="Tsubouchi T."/>
            <person name="Morono Y."/>
            <person name="Uchiyama I."/>
            <person name="Ito T."/>
            <person name="Fujiyama A."/>
            <person name="Inagaki F."/>
            <person name="Takami H."/>
        </authorList>
    </citation>
    <scope>NUCLEOTIDE SEQUENCE</scope>
    <source>
        <strain evidence="1">Expedition CK06-06</strain>
    </source>
</reference>
<feature type="non-terminal residue" evidence="1">
    <location>
        <position position="1"/>
    </location>
</feature>
<organism evidence="1">
    <name type="scientific">marine sediment metagenome</name>
    <dbReference type="NCBI Taxonomy" id="412755"/>
    <lineage>
        <taxon>unclassified sequences</taxon>
        <taxon>metagenomes</taxon>
        <taxon>ecological metagenomes</taxon>
    </lineage>
</organism>
<dbReference type="EMBL" id="BARV01003531">
    <property type="protein sequence ID" value="GAI08301.1"/>
    <property type="molecule type" value="Genomic_DNA"/>
</dbReference>
<sequence>ELHKFESAASKCTRTRRTGKTQVWRKDGSAWWDGFVICGQIWACPVCAYRIALQRSKEVWAVIRAIRHIGGAVYMVTATIPHSRKKVVKSTRKAATKAHNRKYALKSLRQAVTRSHTRVFSGRPWKKIEHDLGIIGWVRALEVTYGWLFGWHPHLHTLLFTRHPLSKAQIDVLLQFLYGRWSDAVVAAGYRPPHSEHGLVISRGESAGDYISKICHQGLGHQGLAAEISQAGSKKGRLASRTVPQIIDDWGDYRRESDRLLLLEWLTGMRGARHLTWSKGFRTQYLPAEQPAQDSDPSTAEFVCQFTGQQTDFLIQYDPTLRWRIPEAAKKHGRPGVMAELASFN</sequence>
<accession>X1LR60</accession>